<dbReference type="AlphaFoldDB" id="A0A8B2NNV7"/>
<sequence length="78" mass="7859">MCAFAAAATLLPDLAHAYVGPGAGLTAIGTVIALFAAVLFAIVGFVWYPVKRLLRGRGSRAAGPSGEADDLDGRGSAQ</sequence>
<keyword evidence="2" id="KW-0472">Membrane</keyword>
<evidence type="ECO:0000313" key="4">
    <source>
        <dbReference type="EMBL" id="RAH97362.1"/>
    </source>
</evidence>
<keyword evidence="5" id="KW-1185">Reference proteome</keyword>
<keyword evidence="2" id="KW-1133">Transmembrane helix</keyword>
<reference evidence="4 5" key="1">
    <citation type="submission" date="2018-05" db="EMBL/GenBank/DDBJ databases">
        <title>Acuticoccus sediminis sp. nov., isolated from deep-sea sediment of Indian Ocean.</title>
        <authorList>
            <person name="Liu X."/>
            <person name="Lai Q."/>
            <person name="Du Y."/>
            <person name="Sun F."/>
            <person name="Zhang X."/>
            <person name="Wang S."/>
            <person name="Shao Z."/>
        </authorList>
    </citation>
    <scope>NUCLEOTIDE SEQUENCE [LARGE SCALE GENOMIC DNA]</scope>
    <source>
        <strain evidence="4 5">PTG4-2</strain>
    </source>
</reference>
<dbReference type="OrthoDB" id="7876278at2"/>
<comment type="caution">
    <text evidence="4">The sequence shown here is derived from an EMBL/GenBank/DDBJ whole genome shotgun (WGS) entry which is preliminary data.</text>
</comment>
<evidence type="ECO:0000256" key="2">
    <source>
        <dbReference type="SAM" id="Phobius"/>
    </source>
</evidence>
<dbReference type="EMBL" id="QHHQ01000009">
    <property type="protein sequence ID" value="RAH97362.1"/>
    <property type="molecule type" value="Genomic_DNA"/>
</dbReference>
<evidence type="ECO:0000256" key="1">
    <source>
        <dbReference type="SAM" id="MobiDB-lite"/>
    </source>
</evidence>
<evidence type="ECO:0000256" key="3">
    <source>
        <dbReference type="SAM" id="SignalP"/>
    </source>
</evidence>
<organism evidence="4 5">
    <name type="scientific">Acuticoccus sediminis</name>
    <dbReference type="NCBI Taxonomy" id="2184697"/>
    <lineage>
        <taxon>Bacteria</taxon>
        <taxon>Pseudomonadati</taxon>
        <taxon>Pseudomonadota</taxon>
        <taxon>Alphaproteobacteria</taxon>
        <taxon>Hyphomicrobiales</taxon>
        <taxon>Amorphaceae</taxon>
        <taxon>Acuticoccus</taxon>
    </lineage>
</organism>
<dbReference type="Proteomes" id="UP000249590">
    <property type="component" value="Unassembled WGS sequence"/>
</dbReference>
<accession>A0A8B2NNV7</accession>
<keyword evidence="2" id="KW-0812">Transmembrane</keyword>
<gene>
    <name evidence="4" type="ORF">DLJ53_29645</name>
</gene>
<proteinExistence type="predicted"/>
<feature type="signal peptide" evidence="3">
    <location>
        <begin position="1"/>
        <end position="17"/>
    </location>
</feature>
<feature type="chain" id="PRO_5032900124" evidence="3">
    <location>
        <begin position="18"/>
        <end position="78"/>
    </location>
</feature>
<name>A0A8B2NNV7_9HYPH</name>
<evidence type="ECO:0000313" key="5">
    <source>
        <dbReference type="Proteomes" id="UP000249590"/>
    </source>
</evidence>
<keyword evidence="3" id="KW-0732">Signal</keyword>
<feature type="region of interest" description="Disordered" evidence="1">
    <location>
        <begin position="56"/>
        <end position="78"/>
    </location>
</feature>
<protein>
    <submittedName>
        <fullName evidence="4">Uncharacterized protein</fullName>
    </submittedName>
</protein>
<feature type="transmembrane region" description="Helical" evidence="2">
    <location>
        <begin position="27"/>
        <end position="50"/>
    </location>
</feature>